<proteinExistence type="predicted"/>
<name>A0ABN7SSG2_OIKDI</name>
<organism evidence="1 2">
    <name type="scientific">Oikopleura dioica</name>
    <name type="common">Tunicate</name>
    <dbReference type="NCBI Taxonomy" id="34765"/>
    <lineage>
        <taxon>Eukaryota</taxon>
        <taxon>Metazoa</taxon>
        <taxon>Chordata</taxon>
        <taxon>Tunicata</taxon>
        <taxon>Appendicularia</taxon>
        <taxon>Copelata</taxon>
        <taxon>Oikopleuridae</taxon>
        <taxon>Oikopleura</taxon>
    </lineage>
</organism>
<accession>A0ABN7SSG2</accession>
<sequence length="253" mass="28255">MKNLLGMLRDWKKSYACIPDKLKVHHKSLARNLASKSALSNSPEHQDEEITFEISDDSMSFFQAQAHCNLQGKRLADPSTDVDLQMMINKMSLLPIGTSCWFQDKRAASTDTFCENQCCHITLAAAGAMAYFGPSPECVVGNRAICMSGQATTTTSITTTLKEDLPIVPMFPTINFWKNNRKNDGYHYEFTPLGNSDKPAYIGKDLYSGVPLEVLASKTFDGKYGTASGHQIRNLVYTRYCDHLRWPVSPFSC</sequence>
<dbReference type="EMBL" id="OU015566">
    <property type="protein sequence ID" value="CAG5104776.1"/>
    <property type="molecule type" value="Genomic_DNA"/>
</dbReference>
<gene>
    <name evidence="1" type="ORF">OKIOD_LOCUS10295</name>
</gene>
<evidence type="ECO:0000313" key="2">
    <source>
        <dbReference type="Proteomes" id="UP001158576"/>
    </source>
</evidence>
<keyword evidence="2" id="KW-1185">Reference proteome</keyword>
<dbReference type="Proteomes" id="UP001158576">
    <property type="component" value="Chromosome 1"/>
</dbReference>
<reference evidence="1 2" key="1">
    <citation type="submission" date="2021-04" db="EMBL/GenBank/DDBJ databases">
        <authorList>
            <person name="Bliznina A."/>
        </authorList>
    </citation>
    <scope>NUCLEOTIDE SEQUENCE [LARGE SCALE GENOMIC DNA]</scope>
</reference>
<protein>
    <submittedName>
        <fullName evidence="1">Oidioi.mRNA.OKI2018_I69.chr1.g1530.t1.cds</fullName>
    </submittedName>
</protein>
<evidence type="ECO:0000313" key="1">
    <source>
        <dbReference type="EMBL" id="CAG5104776.1"/>
    </source>
</evidence>